<reference evidence="2" key="1">
    <citation type="journal article" date="2014" name="Front. Microbiol.">
        <title>High frequency of phylogenetically diverse reductive dehalogenase-homologous genes in deep subseafloor sedimentary metagenomes.</title>
        <authorList>
            <person name="Kawai M."/>
            <person name="Futagami T."/>
            <person name="Toyoda A."/>
            <person name="Takaki Y."/>
            <person name="Nishi S."/>
            <person name="Hori S."/>
            <person name="Arai W."/>
            <person name="Tsubouchi T."/>
            <person name="Morono Y."/>
            <person name="Uchiyama I."/>
            <person name="Ito T."/>
            <person name="Fujiyama A."/>
            <person name="Inagaki F."/>
            <person name="Takami H."/>
        </authorList>
    </citation>
    <scope>NUCLEOTIDE SEQUENCE</scope>
    <source>
        <strain evidence="2">Expedition CK06-06</strain>
    </source>
</reference>
<feature type="non-terminal residue" evidence="2">
    <location>
        <position position="1"/>
    </location>
</feature>
<sequence>GEIYADARKMLDKAKPDAVYIMLPPFAHGEVEALVIERKLPFFIEKPVAIDMDTAKTVAEGVEKNKLITSVGYEWRYSRSPRRVREL</sequence>
<dbReference type="InterPro" id="IPR052515">
    <property type="entry name" value="Gfo/Idh/MocA_Oxidoreductase"/>
</dbReference>
<feature type="domain" description="Gfo/Idh/MocA-like oxidoreductase N-terminal" evidence="1">
    <location>
        <begin position="3"/>
        <end position="73"/>
    </location>
</feature>
<evidence type="ECO:0000259" key="1">
    <source>
        <dbReference type="Pfam" id="PF01408"/>
    </source>
</evidence>
<dbReference type="InterPro" id="IPR036291">
    <property type="entry name" value="NAD(P)-bd_dom_sf"/>
</dbReference>
<dbReference type="PANTHER" id="PTHR43249">
    <property type="entry name" value="UDP-N-ACETYL-2-AMINO-2-DEOXY-D-GLUCURONATE OXIDASE"/>
    <property type="match status" value="1"/>
</dbReference>
<feature type="non-terminal residue" evidence="2">
    <location>
        <position position="87"/>
    </location>
</feature>
<organism evidence="2">
    <name type="scientific">marine sediment metagenome</name>
    <dbReference type="NCBI Taxonomy" id="412755"/>
    <lineage>
        <taxon>unclassified sequences</taxon>
        <taxon>metagenomes</taxon>
        <taxon>ecological metagenomes</taxon>
    </lineage>
</organism>
<dbReference type="AlphaFoldDB" id="X0TCC4"/>
<dbReference type="Pfam" id="PF01408">
    <property type="entry name" value="GFO_IDH_MocA"/>
    <property type="match status" value="1"/>
</dbReference>
<proteinExistence type="predicted"/>
<dbReference type="InterPro" id="IPR000683">
    <property type="entry name" value="Gfo/Idh/MocA-like_OxRdtase_N"/>
</dbReference>
<dbReference type="EMBL" id="BARS01014213">
    <property type="protein sequence ID" value="GAF91153.1"/>
    <property type="molecule type" value="Genomic_DNA"/>
</dbReference>
<comment type="caution">
    <text evidence="2">The sequence shown here is derived from an EMBL/GenBank/DDBJ whole genome shotgun (WGS) entry which is preliminary data.</text>
</comment>
<protein>
    <recommendedName>
        <fullName evidence="1">Gfo/Idh/MocA-like oxidoreductase N-terminal domain-containing protein</fullName>
    </recommendedName>
</protein>
<dbReference type="PANTHER" id="PTHR43249:SF1">
    <property type="entry name" value="D-GLUCOSIDE 3-DEHYDROGENASE"/>
    <property type="match status" value="1"/>
</dbReference>
<dbReference type="SUPFAM" id="SSF51735">
    <property type="entry name" value="NAD(P)-binding Rossmann-fold domains"/>
    <property type="match status" value="1"/>
</dbReference>
<accession>X0TCC4</accession>
<name>X0TCC4_9ZZZZ</name>
<dbReference type="Gene3D" id="3.40.50.720">
    <property type="entry name" value="NAD(P)-binding Rossmann-like Domain"/>
    <property type="match status" value="1"/>
</dbReference>
<evidence type="ECO:0000313" key="2">
    <source>
        <dbReference type="EMBL" id="GAF91153.1"/>
    </source>
</evidence>
<gene>
    <name evidence="2" type="ORF">S01H1_24134</name>
</gene>
<dbReference type="GO" id="GO:0000166">
    <property type="term" value="F:nucleotide binding"/>
    <property type="evidence" value="ECO:0007669"/>
    <property type="project" value="InterPro"/>
</dbReference>